<evidence type="ECO:0000313" key="4">
    <source>
        <dbReference type="EMBL" id="CAF4326886.1"/>
    </source>
</evidence>
<dbReference type="Proteomes" id="UP000681720">
    <property type="component" value="Unassembled WGS sequence"/>
</dbReference>
<sequence length="115" mass="13539">MFLEYAGQRDFPWHPKGIDGIWAYPNPDIFAGSANLIYTDYLKTFYPNQEENVFTCNNWILSDELIQIFESNVFYTQHVKSNVHRYRPFDVLIEEFDTQNELQSSLTQVQGCQTS</sequence>
<dbReference type="EMBL" id="CAJOBF010013180">
    <property type="protein sequence ID" value="CAF4326886.1"/>
    <property type="molecule type" value="Genomic_DNA"/>
</dbReference>
<dbReference type="EMBL" id="CAJOBI010004373">
    <property type="protein sequence ID" value="CAF3999736.1"/>
    <property type="molecule type" value="Genomic_DNA"/>
</dbReference>
<dbReference type="Proteomes" id="UP000663842">
    <property type="component" value="Unassembled WGS sequence"/>
</dbReference>
<comment type="caution">
    <text evidence="4">The sequence shown here is derived from an EMBL/GenBank/DDBJ whole genome shotgun (WGS) entry which is preliminary data.</text>
</comment>
<evidence type="ECO:0000313" key="1">
    <source>
        <dbReference type="EMBL" id="CAF3948884.1"/>
    </source>
</evidence>
<reference evidence="4" key="1">
    <citation type="submission" date="2021-02" db="EMBL/GenBank/DDBJ databases">
        <authorList>
            <person name="Nowell W R."/>
        </authorList>
    </citation>
    <scope>NUCLEOTIDE SEQUENCE</scope>
</reference>
<dbReference type="AlphaFoldDB" id="A0A820JJ20"/>
<gene>
    <name evidence="1" type="ORF">BYL167_LOCUS10915</name>
    <name evidence="3" type="ORF">GIL414_LOCUS15899</name>
    <name evidence="2" type="ORF">SMN809_LOCUS11866</name>
    <name evidence="4" type="ORF">UXM345_LOCUS34780</name>
</gene>
<evidence type="ECO:0000313" key="5">
    <source>
        <dbReference type="Proteomes" id="UP000663842"/>
    </source>
</evidence>
<accession>A0A820JJ20</accession>
<name>A0A820JJ20_9BILA</name>
<dbReference type="Proteomes" id="UP000676336">
    <property type="component" value="Unassembled WGS sequence"/>
</dbReference>
<organism evidence="4 5">
    <name type="scientific">Rotaria magnacalcarata</name>
    <dbReference type="NCBI Taxonomy" id="392030"/>
    <lineage>
        <taxon>Eukaryota</taxon>
        <taxon>Metazoa</taxon>
        <taxon>Spiralia</taxon>
        <taxon>Gnathifera</taxon>
        <taxon>Rotifera</taxon>
        <taxon>Eurotatoria</taxon>
        <taxon>Bdelloidea</taxon>
        <taxon>Philodinida</taxon>
        <taxon>Philodinidae</taxon>
        <taxon>Rotaria</taxon>
    </lineage>
</organism>
<evidence type="ECO:0000313" key="2">
    <source>
        <dbReference type="EMBL" id="CAF3999736.1"/>
    </source>
</evidence>
<evidence type="ECO:0000313" key="3">
    <source>
        <dbReference type="EMBL" id="CAF4078029.1"/>
    </source>
</evidence>
<dbReference type="EMBL" id="CAJOBH010003355">
    <property type="protein sequence ID" value="CAF3948884.1"/>
    <property type="molecule type" value="Genomic_DNA"/>
</dbReference>
<dbReference type="EMBL" id="CAJOBJ010007114">
    <property type="protein sequence ID" value="CAF4078029.1"/>
    <property type="molecule type" value="Genomic_DNA"/>
</dbReference>
<protein>
    <submittedName>
        <fullName evidence="4">Uncharacterized protein</fullName>
    </submittedName>
</protein>
<proteinExistence type="predicted"/>
<dbReference type="Proteomes" id="UP000681967">
    <property type="component" value="Unassembled WGS sequence"/>
</dbReference>